<protein>
    <recommendedName>
        <fullName evidence="3">DUF4371 domain-containing protein</fullName>
    </recommendedName>
</protein>
<name>A0AAV0WJJ1_9HEMI</name>
<dbReference type="SUPFAM" id="SSF53098">
    <property type="entry name" value="Ribonuclease H-like"/>
    <property type="match status" value="1"/>
</dbReference>
<reference evidence="1 2" key="1">
    <citation type="submission" date="2023-01" db="EMBL/GenBank/DDBJ databases">
        <authorList>
            <person name="Whitehead M."/>
        </authorList>
    </citation>
    <scope>NUCLEOTIDE SEQUENCE [LARGE SCALE GENOMIC DNA]</scope>
</reference>
<sequence length="175" mass="19602">MTLVLRYIFGGKIKEDFVSFINFHTYFYNNQKSNQEEQINDNEESTENDENALIEPKLTGDVLGKTVISILKNLNLNLEHCVGIATDGCSVMTSTVRGAVKYIQSNATPNAVYSACSNHCLNLSISKSSSVMSIKNFVGIIKEIVNFFNMSAKRNFVLKKVFGKEKHLMSLCVTR</sequence>
<evidence type="ECO:0008006" key="3">
    <source>
        <dbReference type="Google" id="ProtNLM"/>
    </source>
</evidence>
<proteinExistence type="predicted"/>
<dbReference type="Proteomes" id="UP001160148">
    <property type="component" value="Unassembled WGS sequence"/>
</dbReference>
<dbReference type="PANTHER" id="PTHR45749">
    <property type="match status" value="1"/>
</dbReference>
<accession>A0AAV0WJJ1</accession>
<comment type="caution">
    <text evidence="1">The sequence shown here is derived from an EMBL/GenBank/DDBJ whole genome shotgun (WGS) entry which is preliminary data.</text>
</comment>
<keyword evidence="2" id="KW-1185">Reference proteome</keyword>
<evidence type="ECO:0000313" key="1">
    <source>
        <dbReference type="EMBL" id="CAI6355972.1"/>
    </source>
</evidence>
<gene>
    <name evidence="1" type="ORF">MEUPH1_LOCUS11763</name>
</gene>
<evidence type="ECO:0000313" key="2">
    <source>
        <dbReference type="Proteomes" id="UP001160148"/>
    </source>
</evidence>
<dbReference type="EMBL" id="CARXXK010000002">
    <property type="protein sequence ID" value="CAI6355972.1"/>
    <property type="molecule type" value="Genomic_DNA"/>
</dbReference>
<organism evidence="1 2">
    <name type="scientific">Macrosiphum euphorbiae</name>
    <name type="common">potato aphid</name>
    <dbReference type="NCBI Taxonomy" id="13131"/>
    <lineage>
        <taxon>Eukaryota</taxon>
        <taxon>Metazoa</taxon>
        <taxon>Ecdysozoa</taxon>
        <taxon>Arthropoda</taxon>
        <taxon>Hexapoda</taxon>
        <taxon>Insecta</taxon>
        <taxon>Pterygota</taxon>
        <taxon>Neoptera</taxon>
        <taxon>Paraneoptera</taxon>
        <taxon>Hemiptera</taxon>
        <taxon>Sternorrhyncha</taxon>
        <taxon>Aphidomorpha</taxon>
        <taxon>Aphidoidea</taxon>
        <taxon>Aphididae</taxon>
        <taxon>Macrosiphini</taxon>
        <taxon>Macrosiphum</taxon>
    </lineage>
</organism>
<dbReference type="InterPro" id="IPR012337">
    <property type="entry name" value="RNaseH-like_sf"/>
</dbReference>
<dbReference type="PANTHER" id="PTHR45749:SF21">
    <property type="entry name" value="DUF4371 DOMAIN-CONTAINING PROTEIN"/>
    <property type="match status" value="1"/>
</dbReference>
<dbReference type="AlphaFoldDB" id="A0AAV0WJJ1"/>